<reference evidence="2 3" key="1">
    <citation type="submission" date="2021-01" db="EMBL/GenBank/DDBJ databases">
        <title>Whole genome shotgun sequence of Catellatospora citrea NBRC 14495.</title>
        <authorList>
            <person name="Komaki H."/>
            <person name="Tamura T."/>
        </authorList>
    </citation>
    <scope>NUCLEOTIDE SEQUENCE [LARGE SCALE GENOMIC DNA]</scope>
    <source>
        <strain evidence="2 3">NBRC 14495</strain>
    </source>
</reference>
<feature type="transmembrane region" description="Helical" evidence="1">
    <location>
        <begin position="106"/>
        <end position="128"/>
    </location>
</feature>
<feature type="transmembrane region" description="Helical" evidence="1">
    <location>
        <begin position="40"/>
        <end position="58"/>
    </location>
</feature>
<evidence type="ECO:0000313" key="2">
    <source>
        <dbReference type="EMBL" id="GIG00949.1"/>
    </source>
</evidence>
<keyword evidence="1" id="KW-0472">Membrane</keyword>
<gene>
    <name evidence="2" type="ORF">Cci01nite_60420</name>
</gene>
<proteinExistence type="predicted"/>
<keyword evidence="1" id="KW-0812">Transmembrane</keyword>
<keyword evidence="3" id="KW-1185">Reference proteome</keyword>
<dbReference type="RefSeq" id="WP_120319271.1">
    <property type="nucleotide sequence ID" value="NZ_BONH01000033.1"/>
</dbReference>
<keyword evidence="1" id="KW-1133">Transmembrane helix</keyword>
<comment type="caution">
    <text evidence="2">The sequence shown here is derived from an EMBL/GenBank/DDBJ whole genome shotgun (WGS) entry which is preliminary data.</text>
</comment>
<evidence type="ECO:0000313" key="3">
    <source>
        <dbReference type="Proteomes" id="UP000659904"/>
    </source>
</evidence>
<organism evidence="2 3">
    <name type="scientific">Catellatospora citrea</name>
    <dbReference type="NCBI Taxonomy" id="53366"/>
    <lineage>
        <taxon>Bacteria</taxon>
        <taxon>Bacillati</taxon>
        <taxon>Actinomycetota</taxon>
        <taxon>Actinomycetes</taxon>
        <taxon>Micromonosporales</taxon>
        <taxon>Micromonosporaceae</taxon>
        <taxon>Catellatospora</taxon>
    </lineage>
</organism>
<feature type="transmembrane region" description="Helical" evidence="1">
    <location>
        <begin position="64"/>
        <end position="85"/>
    </location>
</feature>
<protein>
    <submittedName>
        <fullName evidence="2">Uncharacterized protein</fullName>
    </submittedName>
</protein>
<dbReference type="Proteomes" id="UP000659904">
    <property type="component" value="Unassembled WGS sequence"/>
</dbReference>
<accession>A0A8J3P1U2</accession>
<name>A0A8J3P1U2_9ACTN</name>
<dbReference type="AlphaFoldDB" id="A0A8J3P1U2"/>
<sequence length="130" mass="13724">MPKSRRDVRATRAAAAARLQPGTRTRTRSALTEARSWQQAGLPAALAGAVGLVLSILLAAWHSWLMPAVAVGAALLNIYAAYVVVKARRADEFLFPQRWGSGRFSARGEVVSGVLALAAAVLAVIGFASR</sequence>
<dbReference type="EMBL" id="BONH01000033">
    <property type="protein sequence ID" value="GIG00949.1"/>
    <property type="molecule type" value="Genomic_DNA"/>
</dbReference>
<evidence type="ECO:0000256" key="1">
    <source>
        <dbReference type="SAM" id="Phobius"/>
    </source>
</evidence>